<gene>
    <name evidence="1" type="ORF">H5410_042787</name>
</gene>
<dbReference type="AlphaFoldDB" id="A0A9J5XVQ0"/>
<reference evidence="1 2" key="1">
    <citation type="submission" date="2020-09" db="EMBL/GenBank/DDBJ databases">
        <title>De no assembly of potato wild relative species, Solanum commersonii.</title>
        <authorList>
            <person name="Cho K."/>
        </authorList>
    </citation>
    <scope>NUCLEOTIDE SEQUENCE [LARGE SCALE GENOMIC DNA]</scope>
    <source>
        <strain evidence="1">LZ3.2</strain>
        <tissue evidence="1">Leaf</tissue>
    </source>
</reference>
<organism evidence="1 2">
    <name type="scientific">Solanum commersonii</name>
    <name type="common">Commerson's wild potato</name>
    <name type="synonym">Commerson's nightshade</name>
    <dbReference type="NCBI Taxonomy" id="4109"/>
    <lineage>
        <taxon>Eukaryota</taxon>
        <taxon>Viridiplantae</taxon>
        <taxon>Streptophyta</taxon>
        <taxon>Embryophyta</taxon>
        <taxon>Tracheophyta</taxon>
        <taxon>Spermatophyta</taxon>
        <taxon>Magnoliopsida</taxon>
        <taxon>eudicotyledons</taxon>
        <taxon>Gunneridae</taxon>
        <taxon>Pentapetalae</taxon>
        <taxon>asterids</taxon>
        <taxon>lamiids</taxon>
        <taxon>Solanales</taxon>
        <taxon>Solanaceae</taxon>
        <taxon>Solanoideae</taxon>
        <taxon>Solaneae</taxon>
        <taxon>Solanum</taxon>
    </lineage>
</organism>
<name>A0A9J5XVQ0_SOLCO</name>
<proteinExistence type="predicted"/>
<comment type="caution">
    <text evidence="1">The sequence shown here is derived from an EMBL/GenBank/DDBJ whole genome shotgun (WGS) entry which is preliminary data.</text>
</comment>
<sequence length="165" mass="18239">MIKTVPKTFNKKRVFIERELGFEIGGKGPRSGSLYKISTKSHEIWTNGSVWTTSIKPTALSVDVVPSCSHKVDGTRLARLERFGEGKRLYFSVDSAIPAVAALTFWTALLKKKENVGGVIVANCILLKTGLAESEGELKEWVSWNGKELEKKWVGGNWFGLLKGV</sequence>
<protein>
    <submittedName>
        <fullName evidence="1">Uncharacterized protein</fullName>
    </submittedName>
</protein>
<dbReference type="Proteomes" id="UP000824120">
    <property type="component" value="Chromosome 8"/>
</dbReference>
<keyword evidence="2" id="KW-1185">Reference proteome</keyword>
<accession>A0A9J5XVQ0</accession>
<evidence type="ECO:0000313" key="1">
    <source>
        <dbReference type="EMBL" id="KAG5592273.1"/>
    </source>
</evidence>
<dbReference type="EMBL" id="JACXVP010000008">
    <property type="protein sequence ID" value="KAG5592273.1"/>
    <property type="molecule type" value="Genomic_DNA"/>
</dbReference>
<evidence type="ECO:0000313" key="2">
    <source>
        <dbReference type="Proteomes" id="UP000824120"/>
    </source>
</evidence>